<dbReference type="InterPro" id="IPR011009">
    <property type="entry name" value="Kinase-like_dom_sf"/>
</dbReference>
<dbReference type="SUPFAM" id="SSF56112">
    <property type="entry name" value="Protein kinase-like (PK-like)"/>
    <property type="match status" value="1"/>
</dbReference>
<dbReference type="InterPro" id="IPR051678">
    <property type="entry name" value="AGP_Transferase"/>
</dbReference>
<dbReference type="Gene3D" id="3.90.1200.10">
    <property type="match status" value="1"/>
</dbReference>
<keyword evidence="3" id="KW-1185">Reference proteome</keyword>
<dbReference type="EMBL" id="FPBF01000010">
    <property type="protein sequence ID" value="SFU19085.1"/>
    <property type="molecule type" value="Genomic_DNA"/>
</dbReference>
<organism evidence="2 3">
    <name type="scientific">Algoriphagus locisalis</name>
    <dbReference type="NCBI Taxonomy" id="305507"/>
    <lineage>
        <taxon>Bacteria</taxon>
        <taxon>Pseudomonadati</taxon>
        <taxon>Bacteroidota</taxon>
        <taxon>Cytophagia</taxon>
        <taxon>Cytophagales</taxon>
        <taxon>Cyclobacteriaceae</taxon>
        <taxon>Algoriphagus</taxon>
    </lineage>
</organism>
<evidence type="ECO:0000259" key="1">
    <source>
        <dbReference type="Pfam" id="PF01636"/>
    </source>
</evidence>
<dbReference type="STRING" id="305507.SAMN04489724_0096"/>
<dbReference type="Proteomes" id="UP000199673">
    <property type="component" value="Unassembled WGS sequence"/>
</dbReference>
<dbReference type="RefSeq" id="WP_091698118.1">
    <property type="nucleotide sequence ID" value="NZ_FPBF01000010.1"/>
</dbReference>
<dbReference type="PANTHER" id="PTHR21310">
    <property type="entry name" value="AMINOGLYCOSIDE PHOSPHOTRANSFERASE-RELATED-RELATED"/>
    <property type="match status" value="1"/>
</dbReference>
<reference evidence="3" key="1">
    <citation type="submission" date="2016-10" db="EMBL/GenBank/DDBJ databases">
        <authorList>
            <person name="Varghese N."/>
            <person name="Submissions S."/>
        </authorList>
    </citation>
    <scope>NUCLEOTIDE SEQUENCE [LARGE SCALE GENOMIC DNA]</scope>
    <source>
        <strain evidence="3">DSM 23445</strain>
    </source>
</reference>
<name>A0A1I7E5A4_9BACT</name>
<dbReference type="Pfam" id="PF01636">
    <property type="entry name" value="APH"/>
    <property type="match status" value="1"/>
</dbReference>
<proteinExistence type="predicted"/>
<evidence type="ECO:0000313" key="3">
    <source>
        <dbReference type="Proteomes" id="UP000199673"/>
    </source>
</evidence>
<accession>A0A1I7E5A4</accession>
<protein>
    <submittedName>
        <fullName evidence="2">TIGR02172 family protein</fullName>
    </submittedName>
</protein>
<dbReference type="InterPro" id="IPR002575">
    <property type="entry name" value="Aminoglycoside_PTrfase"/>
</dbReference>
<evidence type="ECO:0000313" key="2">
    <source>
        <dbReference type="EMBL" id="SFU19085.1"/>
    </source>
</evidence>
<feature type="domain" description="Aminoglycoside phosphotransferase" evidence="1">
    <location>
        <begin position="11"/>
        <end position="201"/>
    </location>
</feature>
<dbReference type="AlphaFoldDB" id="A0A1I7E5A4"/>
<sequence>MILGELISAGEQSEIYLYGPDTLVKLFRKETSSRHVQRETNNTKAAMAYGLPVPAVKDIILVDGRAGIVMEHIKGPTITNILRKAPHKIKLYAQKFARLQADLHSIPVTDFPSQREFMEKTILTSQGRLGKEITETILNLFRGLPDSDRLCHNDLHQENIIFSAKGPIILDWQEALQGNPIADVAHALLVQEHPVPAPILKSSSHYFQLHNRYRKLFAKFYLQEYMKLTNTITSQIHDWLLPVATTRLFTKVSTEEKDWTEKYIRKKLDDL</sequence>
<dbReference type="OrthoDB" id="3806873at2"/>
<gene>
    <name evidence="2" type="ORF">SAMN04489724_0096</name>
</gene>